<dbReference type="RefSeq" id="WP_386100112.1">
    <property type="nucleotide sequence ID" value="NZ_JBHUOZ010000003.1"/>
</dbReference>
<keyword evidence="1" id="KW-0732">Signal</keyword>
<accession>A0ABW6A996</accession>
<evidence type="ECO:0000313" key="3">
    <source>
        <dbReference type="Proteomes" id="UP001597511"/>
    </source>
</evidence>
<dbReference type="Pfam" id="PF14052">
    <property type="entry name" value="Caps_assemb_Wzi"/>
    <property type="match status" value="1"/>
</dbReference>
<organism evidence="2 3">
    <name type="scientific">Terrimonas rubra</name>
    <dbReference type="NCBI Taxonomy" id="1035890"/>
    <lineage>
        <taxon>Bacteria</taxon>
        <taxon>Pseudomonadati</taxon>
        <taxon>Bacteroidota</taxon>
        <taxon>Chitinophagia</taxon>
        <taxon>Chitinophagales</taxon>
        <taxon>Chitinophagaceae</taxon>
        <taxon>Terrimonas</taxon>
    </lineage>
</organism>
<keyword evidence="3" id="KW-1185">Reference proteome</keyword>
<gene>
    <name evidence="2" type="ORF">ACFS6H_14275</name>
</gene>
<dbReference type="InterPro" id="IPR038636">
    <property type="entry name" value="Wzi_sf"/>
</dbReference>
<dbReference type="Proteomes" id="UP001597511">
    <property type="component" value="Unassembled WGS sequence"/>
</dbReference>
<dbReference type="Gene3D" id="2.40.160.130">
    <property type="entry name" value="Capsule assembly protein Wzi"/>
    <property type="match status" value="1"/>
</dbReference>
<protein>
    <submittedName>
        <fullName evidence="2">Capsule assembly Wzi family protein</fullName>
    </submittedName>
</protein>
<feature type="chain" id="PRO_5045851982" evidence="1">
    <location>
        <begin position="23"/>
        <end position="563"/>
    </location>
</feature>
<feature type="signal peptide" evidence="1">
    <location>
        <begin position="1"/>
        <end position="22"/>
    </location>
</feature>
<comment type="caution">
    <text evidence="2">The sequence shown here is derived from an EMBL/GenBank/DDBJ whole genome shotgun (WGS) entry which is preliminary data.</text>
</comment>
<evidence type="ECO:0000313" key="2">
    <source>
        <dbReference type="EMBL" id="MFD2920886.1"/>
    </source>
</evidence>
<reference evidence="3" key="1">
    <citation type="journal article" date="2019" name="Int. J. Syst. Evol. Microbiol.">
        <title>The Global Catalogue of Microorganisms (GCM) 10K type strain sequencing project: providing services to taxonomists for standard genome sequencing and annotation.</title>
        <authorList>
            <consortium name="The Broad Institute Genomics Platform"/>
            <consortium name="The Broad Institute Genome Sequencing Center for Infectious Disease"/>
            <person name="Wu L."/>
            <person name="Ma J."/>
        </authorList>
    </citation>
    <scope>NUCLEOTIDE SEQUENCE [LARGE SCALE GENOMIC DNA]</scope>
    <source>
        <strain evidence="3">KCTC 23299</strain>
    </source>
</reference>
<proteinExistence type="predicted"/>
<sequence>MQFTQTLLRLSLILLLPAAAAAQTTYLQQGDKQNTFLERLEIKAQTDSVLNFSKNRAYSRKYNVAGVNSYLAKYGEAGLSAVDKYNLRSFYMNNTEWLTDEEREQYKSKKSIWNTFYKTPANFYEVHVKDFDMVVNPILQLTLSKQNDNNQRLFQNTRGLSIRGKIANKIGFTAMVTENQERPPSYVQQFITDRSAVPGAGYYKEFKAPGGVDYFDARGYFTFNATKYIDVSFGYDKHFIGNGHRSLFLSDFGNNNLFLKLNTRIWKFNYQNIFMELNNAYQRGGDRLLGKKYAAVHHLDINVTKWLNVGLFEGVVFGRENRFEFGYLNPVIFYRSIEQQNGSEDNALAGLDLKANIAKSVQLYGQLLLDEFKLKELTSNSGWWANKWGIQAGVKYIDAFTIKNLDLQVEYNRVRPFTYSHRDSVANYTHYNQPMAHPLMANFSEVIGILRYQPIPKLMITGKLIAYTQGRDSSAASYGSNIFLPSRPPYLVGEYGYNVGSGWKTNVIYGSLLASYELFQNMFIDASLVLRRLETTTPPVMTDNTSIFTIGFRWNMMRREFDF</sequence>
<dbReference type="EMBL" id="JBHUOZ010000003">
    <property type="protein sequence ID" value="MFD2920886.1"/>
    <property type="molecule type" value="Genomic_DNA"/>
</dbReference>
<dbReference type="InterPro" id="IPR026950">
    <property type="entry name" value="Caps_assemb_Wzi"/>
</dbReference>
<name>A0ABW6A996_9BACT</name>
<evidence type="ECO:0000256" key="1">
    <source>
        <dbReference type="SAM" id="SignalP"/>
    </source>
</evidence>